<organism evidence="1">
    <name type="scientific">Leviviridae sp</name>
    <dbReference type="NCBI Taxonomy" id="2027243"/>
    <lineage>
        <taxon>Viruses</taxon>
        <taxon>Riboviria</taxon>
        <taxon>Orthornavirae</taxon>
        <taxon>Lenarviricota</taxon>
        <taxon>Leviviricetes</taxon>
        <taxon>Norzivirales</taxon>
        <taxon>Fiersviridae</taxon>
    </lineage>
</organism>
<accession>A0A514CZL9</accession>
<reference evidence="1" key="1">
    <citation type="submission" date="2019-05" db="EMBL/GenBank/DDBJ databases">
        <title>Metatranscriptomic reconstruction reveals RNA viruses with the potential to shape carbon cycling in soil.</title>
        <authorList>
            <person name="Starr E.P."/>
            <person name="Nuccio E."/>
            <person name="Pett-Ridge J."/>
            <person name="Banfield J.F."/>
            <person name="Firestone M.K."/>
        </authorList>
    </citation>
    <scope>NUCLEOTIDE SEQUENCE</scope>
    <source>
        <strain evidence="1">H1_Bulk_28_FD_scaffold_35</strain>
    </source>
</reference>
<evidence type="ECO:0000313" key="1">
    <source>
        <dbReference type="EMBL" id="QDH86799.1"/>
    </source>
</evidence>
<gene>
    <name evidence="1" type="ORF">H1Bulk28FD35_000005</name>
</gene>
<sequence length="95" mass="10734">MSRQSRGEYNPLKLRFALRACRFANAEWNSRGNRGMRYIVDAPIHEAIDRDCEVLVLDIVEDVLISVPDLMLRLTPENAAVVSWTHSPANGQAIL</sequence>
<dbReference type="EMBL" id="MN032936">
    <property type="protein sequence ID" value="QDH86799.1"/>
    <property type="molecule type" value="Genomic_RNA"/>
</dbReference>
<proteinExistence type="predicted"/>
<protein>
    <submittedName>
        <fullName evidence="1">Uncharacterized protein</fullName>
    </submittedName>
</protein>
<name>A0A514CZL9_9VIRU</name>